<keyword evidence="3" id="KW-0255">Endonuclease</keyword>
<dbReference type="AlphaFoldDB" id="A0A2P5SVM1"/>
<evidence type="ECO:0000313" key="10">
    <source>
        <dbReference type="Proteomes" id="UP000296144"/>
    </source>
</evidence>
<gene>
    <name evidence="9" type="ORF">CRV10_03350</name>
</gene>
<dbReference type="GO" id="GO:0004521">
    <property type="term" value="F:RNA endonuclease activity"/>
    <property type="evidence" value="ECO:0007669"/>
    <property type="project" value="InterPro"/>
</dbReference>
<evidence type="ECO:0000259" key="7">
    <source>
        <dbReference type="Pfam" id="PF03755"/>
    </source>
</evidence>
<organism evidence="9 10">
    <name type="scientific">Candidatus Pantoea edessiphila</name>
    <dbReference type="NCBI Taxonomy" id="2044610"/>
    <lineage>
        <taxon>Bacteria</taxon>
        <taxon>Pseudomonadati</taxon>
        <taxon>Pseudomonadota</taxon>
        <taxon>Gammaproteobacteria</taxon>
        <taxon>Enterobacterales</taxon>
        <taxon>Erwiniaceae</taxon>
        <taxon>Pantoea</taxon>
    </lineage>
</organism>
<evidence type="ECO:0000256" key="5">
    <source>
        <dbReference type="ARBA" id="ARBA00035648"/>
    </source>
</evidence>
<dbReference type="PANTHER" id="PTHR30636:SF3">
    <property type="entry name" value="UPF0701 PROTEIN YICC"/>
    <property type="match status" value="1"/>
</dbReference>
<dbReference type="EMBL" id="PDKU01000005">
    <property type="protein sequence ID" value="PPI86362.1"/>
    <property type="molecule type" value="Genomic_DNA"/>
</dbReference>
<evidence type="ECO:0000256" key="4">
    <source>
        <dbReference type="ARBA" id="ARBA00022801"/>
    </source>
</evidence>
<dbReference type="Proteomes" id="UP000296144">
    <property type="component" value="Unassembled WGS sequence"/>
</dbReference>
<comment type="similarity">
    <text evidence="5">Belongs to the YicC/YloC family.</text>
</comment>
<keyword evidence="10" id="KW-1185">Reference proteome</keyword>
<accession>A0A2P5SVM1</accession>
<dbReference type="Pfam" id="PF03755">
    <property type="entry name" value="YicC-like_N"/>
    <property type="match status" value="1"/>
</dbReference>
<dbReference type="GO" id="GO:0016787">
    <property type="term" value="F:hydrolase activity"/>
    <property type="evidence" value="ECO:0007669"/>
    <property type="project" value="UniProtKB-KW"/>
</dbReference>
<dbReference type="InterPro" id="IPR005229">
    <property type="entry name" value="YicC/YloC-like"/>
</dbReference>
<keyword evidence="4" id="KW-0378">Hydrolase</keyword>
<dbReference type="Pfam" id="PF08340">
    <property type="entry name" value="YicC-like_C"/>
    <property type="match status" value="1"/>
</dbReference>
<keyword evidence="6" id="KW-0175">Coiled coil</keyword>
<dbReference type="OrthoDB" id="9771229at2"/>
<evidence type="ECO:0000256" key="6">
    <source>
        <dbReference type="SAM" id="Coils"/>
    </source>
</evidence>
<comment type="cofactor">
    <cofactor evidence="1">
        <name>a divalent metal cation</name>
        <dbReference type="ChEBI" id="CHEBI:60240"/>
    </cofactor>
</comment>
<name>A0A2P5SVM1_9GAMM</name>
<feature type="domain" description="Endoribonuclease YicC-like N-terminal" evidence="7">
    <location>
        <begin position="2"/>
        <end position="154"/>
    </location>
</feature>
<reference evidence="9 10" key="1">
    <citation type="journal article" date="2018" name="Genome Biol. Evol.">
        <title>Cladogenesis and Genomic Streamlining in Extracellular Endosymbionts of Tropical Stink Bugs.</title>
        <authorList>
            <person name="Otero-Bravo A."/>
            <person name="Goffredi S."/>
            <person name="Sabree Z.L."/>
        </authorList>
    </citation>
    <scope>NUCLEOTIDE SEQUENCE [LARGE SCALE GENOMIC DNA]</scope>
    <source>
        <strain evidence="9 10">SoEL</strain>
    </source>
</reference>
<evidence type="ECO:0000313" key="9">
    <source>
        <dbReference type="EMBL" id="PPI86362.1"/>
    </source>
</evidence>
<dbReference type="RefSeq" id="WP_136130426.1">
    <property type="nucleotide sequence ID" value="NZ_PDKU01000005.1"/>
</dbReference>
<dbReference type="PANTHER" id="PTHR30636">
    <property type="entry name" value="UPF0701 PROTEIN YICC"/>
    <property type="match status" value="1"/>
</dbReference>
<dbReference type="InterPro" id="IPR013527">
    <property type="entry name" value="YicC-like_N"/>
</dbReference>
<dbReference type="InterPro" id="IPR013551">
    <property type="entry name" value="YicC-like_C"/>
</dbReference>
<feature type="coiled-coil region" evidence="6">
    <location>
        <begin position="132"/>
        <end position="159"/>
    </location>
</feature>
<evidence type="ECO:0000256" key="1">
    <source>
        <dbReference type="ARBA" id="ARBA00001968"/>
    </source>
</evidence>
<protein>
    <submittedName>
        <fullName evidence="9">YicC family protein</fullName>
    </submittedName>
</protein>
<evidence type="ECO:0000259" key="8">
    <source>
        <dbReference type="Pfam" id="PF08340"/>
    </source>
</evidence>
<evidence type="ECO:0000256" key="2">
    <source>
        <dbReference type="ARBA" id="ARBA00022722"/>
    </source>
</evidence>
<dbReference type="NCBIfam" id="TIGR00255">
    <property type="entry name" value="YicC/YloC family endoribonuclease"/>
    <property type="match status" value="1"/>
</dbReference>
<evidence type="ECO:0000256" key="3">
    <source>
        <dbReference type="ARBA" id="ARBA00022759"/>
    </source>
</evidence>
<comment type="caution">
    <text evidence="9">The sequence shown here is derived from an EMBL/GenBank/DDBJ whole genome shotgun (WGS) entry which is preliminary data.</text>
</comment>
<proteinExistence type="inferred from homology"/>
<keyword evidence="2" id="KW-0540">Nuclease</keyword>
<sequence>MIKSMTAYASYKTTSYWGVINWEFRSVNQRYLEIYIHLPEYIRKLEVKIKKSIRQRLIRGRIEGTLSIEFNCTYNNKLNINQELVKQIIDATRWIKIQNNVNGVINLLEILRWPGVISASEQYNVIIDSEILNAMNQAINNLIQTRENEGNELKLLIEERLYSIKNEINKIRLYIPEVLKLQHKRIFDKLKHIKLQLEHCRLEQELVMIAQRIDITEELDRLDTHIKEIFNILKMQGAVGKRLDFMMQELSRESNTLLSKSISSEITICVIELKVLIEQIREQIQNIE</sequence>
<feature type="domain" description="Endoribonuclease YicC-like C-terminal" evidence="8">
    <location>
        <begin position="175"/>
        <end position="288"/>
    </location>
</feature>